<reference evidence="2" key="1">
    <citation type="submission" date="2016-07" db="EMBL/GenBank/DDBJ databases">
        <authorList>
            <person name="Florea S."/>
            <person name="Webb J.S."/>
            <person name="Jaromczyk J."/>
            <person name="Schardl C.L."/>
        </authorList>
    </citation>
    <scope>NUCLEOTIDE SEQUENCE [LARGE SCALE GENOMIC DNA]</scope>
    <source>
        <strain evidence="2">CY1</strain>
    </source>
</reference>
<protein>
    <recommendedName>
        <fullName evidence="3">HTH cro/C1-type domain-containing protein</fullName>
    </recommendedName>
</protein>
<dbReference type="Gene3D" id="1.10.260.40">
    <property type="entry name" value="lambda repressor-like DNA-binding domains"/>
    <property type="match status" value="1"/>
</dbReference>
<accession>A0A1V4HS73</accession>
<sequence length="135" mass="15205">MVKLLLKKSVKSLILWEQKVDIGELLKSIRGSDSLRAASSKTGLSHNYIMLVERGIDSRGMPLKPSPETLKAYSNGYGYPYNELMNVIGYTSTDDTDVVYDIDPSLYRLIKNLEKLPQEKRELIELLVNALLQSG</sequence>
<organism evidence="1 2">
    <name type="scientific">Paenibacillus ferrarius</name>
    <dbReference type="NCBI Taxonomy" id="1469647"/>
    <lineage>
        <taxon>Bacteria</taxon>
        <taxon>Bacillati</taxon>
        <taxon>Bacillota</taxon>
        <taxon>Bacilli</taxon>
        <taxon>Bacillales</taxon>
        <taxon>Paenibacillaceae</taxon>
        <taxon>Paenibacillus</taxon>
    </lineage>
</organism>
<keyword evidence="2" id="KW-1185">Reference proteome</keyword>
<comment type="caution">
    <text evidence="1">The sequence shown here is derived from an EMBL/GenBank/DDBJ whole genome shotgun (WGS) entry which is preliminary data.</text>
</comment>
<dbReference type="STRING" id="1469647.BC351_00735"/>
<evidence type="ECO:0008006" key="3">
    <source>
        <dbReference type="Google" id="ProtNLM"/>
    </source>
</evidence>
<dbReference type="GO" id="GO:0003677">
    <property type="term" value="F:DNA binding"/>
    <property type="evidence" value="ECO:0007669"/>
    <property type="project" value="InterPro"/>
</dbReference>
<dbReference type="InterPro" id="IPR010982">
    <property type="entry name" value="Lambda_DNA-bd_dom_sf"/>
</dbReference>
<evidence type="ECO:0000313" key="2">
    <source>
        <dbReference type="Proteomes" id="UP000190626"/>
    </source>
</evidence>
<dbReference type="Proteomes" id="UP000190626">
    <property type="component" value="Unassembled WGS sequence"/>
</dbReference>
<gene>
    <name evidence="1" type="ORF">BC351_00735</name>
</gene>
<dbReference type="EMBL" id="MBTG01000001">
    <property type="protein sequence ID" value="OPH61799.1"/>
    <property type="molecule type" value="Genomic_DNA"/>
</dbReference>
<proteinExistence type="predicted"/>
<name>A0A1V4HS73_9BACL</name>
<evidence type="ECO:0000313" key="1">
    <source>
        <dbReference type="EMBL" id="OPH61799.1"/>
    </source>
</evidence>
<dbReference type="AlphaFoldDB" id="A0A1V4HS73"/>